<dbReference type="CDD" id="cd02064">
    <property type="entry name" value="FAD_synthetase_N"/>
    <property type="match status" value="1"/>
</dbReference>
<dbReference type="EC" id="2.7.1.26" evidence="15"/>
<evidence type="ECO:0000256" key="3">
    <source>
        <dbReference type="ARBA" id="ARBA00005201"/>
    </source>
</evidence>
<evidence type="ECO:0000259" key="16">
    <source>
        <dbReference type="SMART" id="SM00904"/>
    </source>
</evidence>
<sequence length="334" mass="35831">MIASGLSSAADAGFSAPLEAVPPALQDGVVAIGNFDGVHRGHQAVLTRARDIAHAGRRPVVALTFEPHPRSVFRPDQPIFRLTPPALKARVLQAVGIDGLVTATFDRPFASLTAQEFVDEVVIGRLRARHLLVGYNFHFGKARAGNPAFLAEAGARAGFEVTVAEPLTDEAGGQISSTRIRDALSAGDIAAANGLLGWRWRVDAVVRHGDKRGRELGYPTANMRMPDDCALAYGIYAVRVTLDGRRIDGVASFGRRPTFDNGAPLLEVFLFDFSGDLYGRTLGVTFHDYLRPELRFTSIEGLIDQMGRDCERALAVLKSAGPISPTDAALDGFG</sequence>
<evidence type="ECO:0000256" key="9">
    <source>
        <dbReference type="ARBA" id="ARBA00022777"/>
    </source>
</evidence>
<dbReference type="UniPathway" id="UPA00276">
    <property type="reaction ID" value="UER00406"/>
</dbReference>
<keyword evidence="5 15" id="KW-0288">FMN</keyword>
<keyword evidence="11 15" id="KW-0067">ATP-binding</keyword>
<dbReference type="NCBIfam" id="TIGR00083">
    <property type="entry name" value="ribF"/>
    <property type="match status" value="1"/>
</dbReference>
<dbReference type="AlphaFoldDB" id="A0A1M7ZHF2"/>
<dbReference type="InterPro" id="IPR023465">
    <property type="entry name" value="Riboflavin_kinase_dom_sf"/>
</dbReference>
<comment type="pathway">
    <text evidence="2 15">Cofactor biosynthesis; FAD biosynthesis; FAD from FMN: step 1/1.</text>
</comment>
<dbReference type="GO" id="GO:0003919">
    <property type="term" value="F:FMN adenylyltransferase activity"/>
    <property type="evidence" value="ECO:0007669"/>
    <property type="project" value="UniProtKB-UniRule"/>
</dbReference>
<dbReference type="PANTHER" id="PTHR22749:SF6">
    <property type="entry name" value="RIBOFLAVIN KINASE"/>
    <property type="match status" value="1"/>
</dbReference>
<name>A0A1M7ZHF2_9HYPH</name>
<dbReference type="EC" id="2.7.7.2" evidence="15"/>
<evidence type="ECO:0000256" key="11">
    <source>
        <dbReference type="ARBA" id="ARBA00022840"/>
    </source>
</evidence>
<dbReference type="GO" id="GO:0005524">
    <property type="term" value="F:ATP binding"/>
    <property type="evidence" value="ECO:0007669"/>
    <property type="project" value="UniProtKB-UniRule"/>
</dbReference>
<keyword evidence="18" id="KW-1185">Reference proteome</keyword>
<evidence type="ECO:0000256" key="10">
    <source>
        <dbReference type="ARBA" id="ARBA00022827"/>
    </source>
</evidence>
<dbReference type="InterPro" id="IPR023468">
    <property type="entry name" value="Riboflavin_kinase"/>
</dbReference>
<dbReference type="InterPro" id="IPR015865">
    <property type="entry name" value="Riboflavin_kinase_bac/euk"/>
</dbReference>
<dbReference type="OrthoDB" id="9803667at2"/>
<evidence type="ECO:0000313" key="18">
    <source>
        <dbReference type="Proteomes" id="UP000186406"/>
    </source>
</evidence>
<evidence type="ECO:0000256" key="13">
    <source>
        <dbReference type="ARBA" id="ARBA00047880"/>
    </source>
</evidence>
<evidence type="ECO:0000256" key="12">
    <source>
        <dbReference type="ARBA" id="ARBA00023268"/>
    </source>
</evidence>
<dbReference type="SMART" id="SM00904">
    <property type="entry name" value="Flavokinase"/>
    <property type="match status" value="1"/>
</dbReference>
<evidence type="ECO:0000256" key="7">
    <source>
        <dbReference type="ARBA" id="ARBA00022695"/>
    </source>
</evidence>
<keyword evidence="8 15" id="KW-0547">Nucleotide-binding</keyword>
<comment type="catalytic activity">
    <reaction evidence="14 15">
        <text>FMN + ATP + H(+) = FAD + diphosphate</text>
        <dbReference type="Rhea" id="RHEA:17237"/>
        <dbReference type="ChEBI" id="CHEBI:15378"/>
        <dbReference type="ChEBI" id="CHEBI:30616"/>
        <dbReference type="ChEBI" id="CHEBI:33019"/>
        <dbReference type="ChEBI" id="CHEBI:57692"/>
        <dbReference type="ChEBI" id="CHEBI:58210"/>
        <dbReference type="EC" id="2.7.7.2"/>
    </reaction>
</comment>
<keyword evidence="7 15" id="KW-0548">Nucleotidyltransferase</keyword>
<organism evidence="17 18">
    <name type="scientific">Pseudoxanthobacter soli DSM 19599</name>
    <dbReference type="NCBI Taxonomy" id="1123029"/>
    <lineage>
        <taxon>Bacteria</taxon>
        <taxon>Pseudomonadati</taxon>
        <taxon>Pseudomonadota</taxon>
        <taxon>Alphaproteobacteria</taxon>
        <taxon>Hyphomicrobiales</taxon>
        <taxon>Segnochrobactraceae</taxon>
        <taxon>Pseudoxanthobacter</taxon>
    </lineage>
</organism>
<dbReference type="Proteomes" id="UP000186406">
    <property type="component" value="Unassembled WGS sequence"/>
</dbReference>
<protein>
    <recommendedName>
        <fullName evidence="15">Riboflavin biosynthesis protein</fullName>
    </recommendedName>
    <domain>
        <recommendedName>
            <fullName evidence="15">Riboflavin kinase</fullName>
            <ecNumber evidence="15">2.7.1.26</ecNumber>
        </recommendedName>
        <alternativeName>
            <fullName evidence="15">Flavokinase</fullName>
        </alternativeName>
    </domain>
    <domain>
        <recommendedName>
            <fullName evidence="15">FMN adenylyltransferase</fullName>
            <ecNumber evidence="15">2.7.7.2</ecNumber>
        </recommendedName>
        <alternativeName>
            <fullName evidence="15">FAD pyrophosphorylase</fullName>
        </alternativeName>
        <alternativeName>
            <fullName evidence="15">FAD synthase</fullName>
        </alternativeName>
    </domain>
</protein>
<dbReference type="FunFam" id="3.40.50.620:FF:000021">
    <property type="entry name" value="Riboflavin biosynthesis protein"/>
    <property type="match status" value="1"/>
</dbReference>
<gene>
    <name evidence="17" type="ORF">SAMN02745172_01672</name>
</gene>
<dbReference type="UniPathway" id="UPA00277">
    <property type="reaction ID" value="UER00407"/>
</dbReference>
<keyword evidence="10 15" id="KW-0274">FAD</keyword>
<dbReference type="NCBIfam" id="NF004160">
    <property type="entry name" value="PRK05627.1-3"/>
    <property type="match status" value="1"/>
</dbReference>
<dbReference type="Gene3D" id="2.40.30.30">
    <property type="entry name" value="Riboflavin kinase-like"/>
    <property type="match status" value="1"/>
</dbReference>
<feature type="domain" description="Riboflavin kinase" evidence="16">
    <location>
        <begin position="195"/>
        <end position="318"/>
    </location>
</feature>
<dbReference type="PANTHER" id="PTHR22749">
    <property type="entry name" value="RIBOFLAVIN KINASE/FMN ADENYLYLTRANSFERASE"/>
    <property type="match status" value="1"/>
</dbReference>
<dbReference type="InterPro" id="IPR015864">
    <property type="entry name" value="FAD_synthase"/>
</dbReference>
<evidence type="ECO:0000256" key="1">
    <source>
        <dbReference type="ARBA" id="ARBA00002121"/>
    </source>
</evidence>
<dbReference type="GO" id="GO:0006747">
    <property type="term" value="P:FAD biosynthetic process"/>
    <property type="evidence" value="ECO:0007669"/>
    <property type="project" value="UniProtKB-UniRule"/>
</dbReference>
<comment type="pathway">
    <text evidence="3 15">Cofactor biosynthesis; FMN biosynthesis; FMN from riboflavin (ATP route): step 1/1.</text>
</comment>
<evidence type="ECO:0000313" key="17">
    <source>
        <dbReference type="EMBL" id="SHO64331.1"/>
    </source>
</evidence>
<evidence type="ECO:0000256" key="5">
    <source>
        <dbReference type="ARBA" id="ARBA00022643"/>
    </source>
</evidence>
<dbReference type="SUPFAM" id="SSF52374">
    <property type="entry name" value="Nucleotidylyl transferase"/>
    <property type="match status" value="1"/>
</dbReference>
<comment type="similarity">
    <text evidence="15">Belongs to the ribF family.</text>
</comment>
<evidence type="ECO:0000256" key="15">
    <source>
        <dbReference type="PIRNR" id="PIRNR004491"/>
    </source>
</evidence>
<dbReference type="STRING" id="1123029.SAMN02745172_01672"/>
<accession>A0A1M7ZHF2</accession>
<dbReference type="InterPro" id="IPR002606">
    <property type="entry name" value="Riboflavin_kinase_bac"/>
</dbReference>
<keyword evidence="9 15" id="KW-0418">Kinase</keyword>
<dbReference type="SUPFAM" id="SSF82114">
    <property type="entry name" value="Riboflavin kinase-like"/>
    <property type="match status" value="1"/>
</dbReference>
<dbReference type="GO" id="GO:0009398">
    <property type="term" value="P:FMN biosynthetic process"/>
    <property type="evidence" value="ECO:0007669"/>
    <property type="project" value="UniProtKB-UniRule"/>
</dbReference>
<evidence type="ECO:0000256" key="6">
    <source>
        <dbReference type="ARBA" id="ARBA00022679"/>
    </source>
</evidence>
<reference evidence="17 18" key="1">
    <citation type="submission" date="2016-12" db="EMBL/GenBank/DDBJ databases">
        <authorList>
            <person name="Song W.-J."/>
            <person name="Kurnit D.M."/>
        </authorList>
    </citation>
    <scope>NUCLEOTIDE SEQUENCE [LARGE SCALE GENOMIC DNA]</scope>
    <source>
        <strain evidence="17 18">DSM 19599</strain>
    </source>
</reference>
<dbReference type="GO" id="GO:0009231">
    <property type="term" value="P:riboflavin biosynthetic process"/>
    <property type="evidence" value="ECO:0007669"/>
    <property type="project" value="InterPro"/>
</dbReference>
<keyword evidence="12" id="KW-0511">Multifunctional enzyme</keyword>
<dbReference type="GO" id="GO:0008531">
    <property type="term" value="F:riboflavin kinase activity"/>
    <property type="evidence" value="ECO:0007669"/>
    <property type="project" value="UniProtKB-UniRule"/>
</dbReference>
<comment type="catalytic activity">
    <reaction evidence="13 15">
        <text>riboflavin + ATP = FMN + ADP + H(+)</text>
        <dbReference type="Rhea" id="RHEA:14357"/>
        <dbReference type="ChEBI" id="CHEBI:15378"/>
        <dbReference type="ChEBI" id="CHEBI:30616"/>
        <dbReference type="ChEBI" id="CHEBI:57986"/>
        <dbReference type="ChEBI" id="CHEBI:58210"/>
        <dbReference type="ChEBI" id="CHEBI:456216"/>
        <dbReference type="EC" id="2.7.1.26"/>
    </reaction>
</comment>
<proteinExistence type="inferred from homology"/>
<keyword evidence="4 15" id="KW-0285">Flavoprotein</keyword>
<dbReference type="PIRSF" id="PIRSF004491">
    <property type="entry name" value="FAD_Synth"/>
    <property type="match status" value="1"/>
</dbReference>
<evidence type="ECO:0000256" key="14">
    <source>
        <dbReference type="ARBA" id="ARBA00049494"/>
    </source>
</evidence>
<dbReference type="Pfam" id="PF06574">
    <property type="entry name" value="FAD_syn"/>
    <property type="match status" value="1"/>
</dbReference>
<evidence type="ECO:0000256" key="8">
    <source>
        <dbReference type="ARBA" id="ARBA00022741"/>
    </source>
</evidence>
<keyword evidence="6 15" id="KW-0808">Transferase</keyword>
<dbReference type="InterPro" id="IPR014729">
    <property type="entry name" value="Rossmann-like_a/b/a_fold"/>
</dbReference>
<dbReference type="EMBL" id="FRXO01000003">
    <property type="protein sequence ID" value="SHO64331.1"/>
    <property type="molecule type" value="Genomic_DNA"/>
</dbReference>
<dbReference type="RefSeq" id="WP_073627551.1">
    <property type="nucleotide sequence ID" value="NZ_FRXO01000003.1"/>
</dbReference>
<dbReference type="Gene3D" id="3.40.50.620">
    <property type="entry name" value="HUPs"/>
    <property type="match status" value="1"/>
</dbReference>
<comment type="function">
    <text evidence="1">Catalyzes the phosphorylation of riboflavin to FMN followed by the adenylation of FMN to FAD.</text>
</comment>
<evidence type="ECO:0000256" key="2">
    <source>
        <dbReference type="ARBA" id="ARBA00004726"/>
    </source>
</evidence>
<dbReference type="Pfam" id="PF01687">
    <property type="entry name" value="Flavokinase"/>
    <property type="match status" value="1"/>
</dbReference>
<evidence type="ECO:0000256" key="4">
    <source>
        <dbReference type="ARBA" id="ARBA00022630"/>
    </source>
</evidence>